<reference evidence="2 3" key="1">
    <citation type="submission" date="2019-11" db="EMBL/GenBank/DDBJ databases">
        <title>Whole-genome sequence of a Rhodoblastus acidophilus DSM 142.</title>
        <authorList>
            <person name="Kyndt J.A."/>
            <person name="Meyer T.E."/>
        </authorList>
    </citation>
    <scope>NUCLEOTIDE SEQUENCE [LARGE SCALE GENOMIC DNA]</scope>
    <source>
        <strain evidence="2 3">DSM 142</strain>
    </source>
</reference>
<evidence type="ECO:0000313" key="2">
    <source>
        <dbReference type="EMBL" id="MTV31025.1"/>
    </source>
</evidence>
<dbReference type="RefSeq" id="WP_155445714.1">
    <property type="nucleotide sequence ID" value="NZ_JAOQNR010000004.1"/>
</dbReference>
<evidence type="ECO:0000256" key="1">
    <source>
        <dbReference type="SAM" id="MobiDB-lite"/>
    </source>
</evidence>
<comment type="caution">
    <text evidence="2">The sequence shown here is derived from an EMBL/GenBank/DDBJ whole genome shotgun (WGS) entry which is preliminary data.</text>
</comment>
<dbReference type="AlphaFoldDB" id="A0A6N8DN95"/>
<gene>
    <name evidence="2" type="ORF">GJ654_08455</name>
</gene>
<sequence>MSPSTEIPQGFVNALWAHLDAAIQPWVEKRLRSFAKRHGVLKWIISTDFCIRDQHRPNDSFAFVILPADEKFEETQDLLRGLPSRDLKDVKRIPAEIKDALRRGRAFTFCFVADRDRRLYVDVEAARRSLDDTIAMAEHWANAGRCGETIAKLRAMRAEASKANLNLRLLEDLTVTAALAAHIVTLICRLGPVERVGWVADRDRITECYSGIAATLFAINVAGCCHNLGLPEPKLGIFTQTSEDLWCDPFIRLADYVAGVAAWDPPVTNRVQPKIAELVRDVFADNRHLFLFHLAFYVPDGRPVIEVRRVAISTKPLPRKQRKSSNASSLRGRSRDLKTRNAN</sequence>
<proteinExistence type="predicted"/>
<dbReference type="Proteomes" id="UP000439113">
    <property type="component" value="Unassembled WGS sequence"/>
</dbReference>
<protein>
    <submittedName>
        <fullName evidence="2">Uncharacterized protein</fullName>
    </submittedName>
</protein>
<accession>A0A6N8DN95</accession>
<name>A0A6N8DN95_RHOAC</name>
<dbReference type="OrthoDB" id="6884985at2"/>
<feature type="compositionally biased region" description="Basic and acidic residues" evidence="1">
    <location>
        <begin position="333"/>
        <end position="343"/>
    </location>
</feature>
<dbReference type="EMBL" id="WNKS01000005">
    <property type="protein sequence ID" value="MTV31025.1"/>
    <property type="molecule type" value="Genomic_DNA"/>
</dbReference>
<feature type="region of interest" description="Disordered" evidence="1">
    <location>
        <begin position="316"/>
        <end position="343"/>
    </location>
</feature>
<evidence type="ECO:0000313" key="3">
    <source>
        <dbReference type="Proteomes" id="UP000439113"/>
    </source>
</evidence>
<organism evidence="2 3">
    <name type="scientific">Rhodoblastus acidophilus</name>
    <name type="common">Rhodopseudomonas acidophila</name>
    <dbReference type="NCBI Taxonomy" id="1074"/>
    <lineage>
        <taxon>Bacteria</taxon>
        <taxon>Pseudomonadati</taxon>
        <taxon>Pseudomonadota</taxon>
        <taxon>Alphaproteobacteria</taxon>
        <taxon>Hyphomicrobiales</taxon>
        <taxon>Rhodoblastaceae</taxon>
        <taxon>Rhodoblastus</taxon>
    </lineage>
</organism>